<name>A0A7R9UZW2_9CHLO</name>
<dbReference type="PANTHER" id="PTHR46546:SF4">
    <property type="entry name" value="SHEWANELLA-LIKE PROTEIN PHOSPHATASE 1"/>
    <property type="match status" value="1"/>
</dbReference>
<protein>
    <recommendedName>
        <fullName evidence="2">Calcineurin-like phosphoesterase domain-containing protein</fullName>
    </recommendedName>
</protein>
<evidence type="ECO:0000256" key="1">
    <source>
        <dbReference type="SAM" id="MobiDB-lite"/>
    </source>
</evidence>
<accession>A0A7R9UZW2</accession>
<dbReference type="PANTHER" id="PTHR46546">
    <property type="entry name" value="SHEWANELLA-LIKE PROTEIN PHOSPHATASE 1"/>
    <property type="match status" value="1"/>
</dbReference>
<dbReference type="GO" id="GO:0016787">
    <property type="term" value="F:hydrolase activity"/>
    <property type="evidence" value="ECO:0007669"/>
    <property type="project" value="InterPro"/>
</dbReference>
<dbReference type="CDD" id="cd07425">
    <property type="entry name" value="MPP_Shelphs"/>
    <property type="match status" value="1"/>
</dbReference>
<dbReference type="Pfam" id="PF00149">
    <property type="entry name" value="Metallophos"/>
    <property type="match status" value="1"/>
</dbReference>
<feature type="domain" description="Calcineurin-like phosphoesterase" evidence="2">
    <location>
        <begin position="106"/>
        <end position="347"/>
    </location>
</feature>
<feature type="region of interest" description="Disordered" evidence="1">
    <location>
        <begin position="35"/>
        <end position="59"/>
    </location>
</feature>
<evidence type="ECO:0000259" key="2">
    <source>
        <dbReference type="Pfam" id="PF00149"/>
    </source>
</evidence>
<dbReference type="EMBL" id="HBEC01001490">
    <property type="protein sequence ID" value="CAD8280672.1"/>
    <property type="molecule type" value="Transcribed_RNA"/>
</dbReference>
<dbReference type="Gene3D" id="3.60.21.10">
    <property type="match status" value="1"/>
</dbReference>
<reference evidence="3" key="1">
    <citation type="submission" date="2021-01" db="EMBL/GenBank/DDBJ databases">
        <authorList>
            <person name="Corre E."/>
            <person name="Pelletier E."/>
            <person name="Niang G."/>
            <person name="Scheremetjew M."/>
            <person name="Finn R."/>
            <person name="Kale V."/>
            <person name="Holt S."/>
            <person name="Cochrane G."/>
            <person name="Meng A."/>
            <person name="Brown T."/>
            <person name="Cohen L."/>
        </authorList>
    </citation>
    <scope>NUCLEOTIDE SEQUENCE</scope>
    <source>
        <strain evidence="3">CCMP219</strain>
    </source>
</reference>
<organism evidence="3">
    <name type="scientific">Chlamydomonas euryale</name>
    <dbReference type="NCBI Taxonomy" id="1486919"/>
    <lineage>
        <taxon>Eukaryota</taxon>
        <taxon>Viridiplantae</taxon>
        <taxon>Chlorophyta</taxon>
        <taxon>core chlorophytes</taxon>
        <taxon>Chlorophyceae</taxon>
        <taxon>CS clade</taxon>
        <taxon>Chlamydomonadales</taxon>
        <taxon>Chlamydomonadaceae</taxon>
        <taxon>Chlamydomonas</taxon>
    </lineage>
</organism>
<proteinExistence type="predicted"/>
<dbReference type="InterPro" id="IPR029052">
    <property type="entry name" value="Metallo-depent_PP-like"/>
</dbReference>
<dbReference type="InterPro" id="IPR004843">
    <property type="entry name" value="Calcineurin-like_PHP"/>
</dbReference>
<gene>
    <name evidence="3" type="ORF">CEUR00632_LOCUS707</name>
</gene>
<sequence>MLGGSWRAPCRQAEASRCCRALCRAELGHHAARSLPHPLTSCSRPAHGEPSPRLVGSSLTRPLRGSIQTHTTKNSSGTSAAYVQELLKDDSVPIERAPTRLTTTGRVIAIGDLHGDWRKTVDSFRTAGVINVTEDSEIVWTGGDAIVVQLGDVMDRGDHEIAIVKFLRDLDDQARQHGGAVYMLNGNHESLNICGDFRYVTPGAFVESALYAGLSEQDLRDWDLLARVRYAVYRPGGPMAVELSKNPTVLIINDTVFAHGGLLPVHVNYGVEKLNAEVSAWMRADQTADGGKALPPFLAMGDSSSVMWNRTQSKEKFPSQHERYHACGALRQALEMVGSKRLVVGHTPQIGGANCECEGLVWRLDVGMSYGVLNRPVQVLEISRDGNEDILTVLSDAPVSSDSEDNGIVGI</sequence>
<dbReference type="AlphaFoldDB" id="A0A7R9UZW2"/>
<dbReference type="SUPFAM" id="SSF56300">
    <property type="entry name" value="Metallo-dependent phosphatases"/>
    <property type="match status" value="1"/>
</dbReference>
<dbReference type="InterPro" id="IPR041787">
    <property type="entry name" value="MPP_Shelphs"/>
</dbReference>
<evidence type="ECO:0000313" key="3">
    <source>
        <dbReference type="EMBL" id="CAD8280672.1"/>
    </source>
</evidence>